<dbReference type="InterPro" id="IPR010982">
    <property type="entry name" value="Lambda_DNA-bd_dom_sf"/>
</dbReference>
<dbReference type="CDD" id="cd00093">
    <property type="entry name" value="HTH_XRE"/>
    <property type="match status" value="1"/>
</dbReference>
<dbReference type="PANTHER" id="PTHR46797:SF2">
    <property type="entry name" value="TRANSCRIPTIONAL REGULATOR"/>
    <property type="match status" value="1"/>
</dbReference>
<dbReference type="Pfam" id="PF01381">
    <property type="entry name" value="HTH_3"/>
    <property type="match status" value="1"/>
</dbReference>
<dbReference type="AlphaFoldDB" id="A0A917A6R2"/>
<dbReference type="Gene3D" id="1.10.260.40">
    <property type="entry name" value="lambda repressor-like DNA-binding domains"/>
    <property type="match status" value="1"/>
</dbReference>
<feature type="domain" description="HTH cro/C1-type" evidence="2">
    <location>
        <begin position="13"/>
        <end position="67"/>
    </location>
</feature>
<dbReference type="PROSITE" id="PS50943">
    <property type="entry name" value="HTH_CROC1"/>
    <property type="match status" value="1"/>
</dbReference>
<dbReference type="SMART" id="SM00530">
    <property type="entry name" value="HTH_XRE"/>
    <property type="match status" value="1"/>
</dbReference>
<dbReference type="OrthoDB" id="9814553at2"/>
<evidence type="ECO:0000256" key="1">
    <source>
        <dbReference type="ARBA" id="ARBA00023125"/>
    </source>
</evidence>
<gene>
    <name evidence="3" type="ORF">GCM10011510_10750</name>
</gene>
<organism evidence="3 4">
    <name type="scientific">Streptococcus himalayensis</name>
    <dbReference type="NCBI Taxonomy" id="1888195"/>
    <lineage>
        <taxon>Bacteria</taxon>
        <taxon>Bacillati</taxon>
        <taxon>Bacillota</taxon>
        <taxon>Bacilli</taxon>
        <taxon>Lactobacillales</taxon>
        <taxon>Streptococcaceae</taxon>
        <taxon>Streptococcus</taxon>
    </lineage>
</organism>
<reference evidence="3" key="1">
    <citation type="journal article" date="2014" name="Int. J. Syst. Evol. Microbiol.">
        <title>Complete genome sequence of Corynebacterium casei LMG S-19264T (=DSM 44701T), isolated from a smear-ripened cheese.</title>
        <authorList>
            <consortium name="US DOE Joint Genome Institute (JGI-PGF)"/>
            <person name="Walter F."/>
            <person name="Albersmeier A."/>
            <person name="Kalinowski J."/>
            <person name="Ruckert C."/>
        </authorList>
    </citation>
    <scope>NUCLEOTIDE SEQUENCE</scope>
    <source>
        <strain evidence="3">CGMCC 1.15533</strain>
    </source>
</reference>
<dbReference type="GO" id="GO:0003700">
    <property type="term" value="F:DNA-binding transcription factor activity"/>
    <property type="evidence" value="ECO:0007669"/>
    <property type="project" value="TreeGrafter"/>
</dbReference>
<evidence type="ECO:0000313" key="4">
    <source>
        <dbReference type="Proteomes" id="UP000660801"/>
    </source>
</evidence>
<protein>
    <recommendedName>
        <fullName evidence="2">HTH cro/C1-type domain-containing protein</fullName>
    </recommendedName>
</protein>
<dbReference type="PANTHER" id="PTHR46797">
    <property type="entry name" value="HTH-TYPE TRANSCRIPTIONAL REGULATOR"/>
    <property type="match status" value="1"/>
</dbReference>
<comment type="caution">
    <text evidence="3">The sequence shown here is derived from an EMBL/GenBank/DDBJ whole genome shotgun (WGS) entry which is preliminary data.</text>
</comment>
<dbReference type="SUPFAM" id="SSF47413">
    <property type="entry name" value="lambda repressor-like DNA-binding domains"/>
    <property type="match status" value="1"/>
</dbReference>
<evidence type="ECO:0000313" key="3">
    <source>
        <dbReference type="EMBL" id="GGE31301.1"/>
    </source>
</evidence>
<dbReference type="RefSeq" id="WP_068988864.1">
    <property type="nucleotide sequence ID" value="NZ_BMJN01000015.1"/>
</dbReference>
<keyword evidence="4" id="KW-1185">Reference proteome</keyword>
<accession>A0A917A6R2</accession>
<dbReference type="EMBL" id="BMJN01000015">
    <property type="protein sequence ID" value="GGE31301.1"/>
    <property type="molecule type" value="Genomic_DNA"/>
</dbReference>
<dbReference type="InterPro" id="IPR001387">
    <property type="entry name" value="Cro/C1-type_HTH"/>
</dbReference>
<keyword evidence="1" id="KW-0238">DNA-binding</keyword>
<dbReference type="GO" id="GO:0003677">
    <property type="term" value="F:DNA binding"/>
    <property type="evidence" value="ECO:0007669"/>
    <property type="project" value="UniProtKB-KW"/>
</dbReference>
<dbReference type="InterPro" id="IPR050807">
    <property type="entry name" value="TransReg_Diox_bact_type"/>
</dbReference>
<sequence length="107" mass="12602">MSNLTRRDIGRLIRHYRLEKGFTQQELAERAELSLPYINFLENNKRSVSLETLFTILNVLEVSPSNFFRPFSYSYDENLSELILRLQNSPEQDKYIALFLDILSLGK</sequence>
<dbReference type="GO" id="GO:0005829">
    <property type="term" value="C:cytosol"/>
    <property type="evidence" value="ECO:0007669"/>
    <property type="project" value="TreeGrafter"/>
</dbReference>
<proteinExistence type="predicted"/>
<dbReference type="Proteomes" id="UP000660801">
    <property type="component" value="Unassembled WGS sequence"/>
</dbReference>
<name>A0A917A6R2_9STRE</name>
<reference evidence="3" key="2">
    <citation type="submission" date="2020-09" db="EMBL/GenBank/DDBJ databases">
        <authorList>
            <person name="Sun Q."/>
            <person name="Zhou Y."/>
        </authorList>
    </citation>
    <scope>NUCLEOTIDE SEQUENCE</scope>
    <source>
        <strain evidence="3">CGMCC 1.15533</strain>
    </source>
</reference>
<evidence type="ECO:0000259" key="2">
    <source>
        <dbReference type="PROSITE" id="PS50943"/>
    </source>
</evidence>